<evidence type="ECO:0000259" key="1">
    <source>
        <dbReference type="PROSITE" id="PS51819"/>
    </source>
</evidence>
<dbReference type="InterPro" id="IPR052164">
    <property type="entry name" value="Anthracycline_SecMetBiosynth"/>
</dbReference>
<feature type="domain" description="VOC" evidence="1">
    <location>
        <begin position="11"/>
        <end position="125"/>
    </location>
</feature>
<keyword evidence="3" id="KW-1185">Reference proteome</keyword>
<feature type="domain" description="VOC" evidence="1">
    <location>
        <begin position="139"/>
        <end position="255"/>
    </location>
</feature>
<dbReference type="AlphaFoldDB" id="A0A3S3ZZ49"/>
<gene>
    <name evidence="2" type="ORF">EGT67_03895</name>
</gene>
<evidence type="ECO:0000313" key="2">
    <source>
        <dbReference type="EMBL" id="RVW11552.1"/>
    </source>
</evidence>
<comment type="caution">
    <text evidence="2">The sequence shown here is derived from an EMBL/GenBank/DDBJ whole genome shotgun (WGS) entry which is preliminary data.</text>
</comment>
<dbReference type="RefSeq" id="WP_127914677.1">
    <property type="nucleotide sequence ID" value="NZ_RKLP01000001.1"/>
</dbReference>
<dbReference type="Gene3D" id="3.10.180.10">
    <property type="entry name" value="2,3-Dihydroxybiphenyl 1,2-Dioxygenase, domain 1"/>
    <property type="match status" value="2"/>
</dbReference>
<dbReference type="CDD" id="cd07247">
    <property type="entry name" value="SgaA_N_like"/>
    <property type="match status" value="2"/>
</dbReference>
<dbReference type="InterPro" id="IPR004360">
    <property type="entry name" value="Glyas_Fos-R_dOase_dom"/>
</dbReference>
<protein>
    <submittedName>
        <fullName evidence="2">VOC family protein</fullName>
    </submittedName>
</protein>
<dbReference type="OrthoDB" id="9793039at2"/>
<dbReference type="InterPro" id="IPR037523">
    <property type="entry name" value="VOC_core"/>
</dbReference>
<sequence>MPTRDSAPVGAPCWIDLQASDVDRAAAFYDDLFGWTHESSGAEYGGYVMFFSDGKPVAGLMAGQPGNPYVDVWTTYLATADADATAKAALGAGGQVMMEPMTVPAQGRMALFRDPSGGVVGAWQPAEHKGFGVIGETGAPAWFELVTKDYEAALPFYRDVFGWELVTLSDTDEFRYSTARFGGDDLAGIFDASGALAAEVPSHWQMFIQVDSTDDAVARVTELGGTVMREPWDSEYGRMAWVADPNGAPFMISGPTAAG</sequence>
<dbReference type="PANTHER" id="PTHR33993:SF10">
    <property type="entry name" value="CONSERVED PROTEIN"/>
    <property type="match status" value="1"/>
</dbReference>
<dbReference type="Proteomes" id="UP000286208">
    <property type="component" value="Unassembled WGS sequence"/>
</dbReference>
<dbReference type="PROSITE" id="PS51819">
    <property type="entry name" value="VOC"/>
    <property type="match status" value="2"/>
</dbReference>
<reference evidence="2 3" key="1">
    <citation type="submission" date="2018-11" db="EMBL/GenBank/DDBJ databases">
        <title>Rhodococcus spongicola sp. nov. and Rhodococcus xishaensis sp. nov. from marine sponges.</title>
        <authorList>
            <person name="Li L."/>
            <person name="Lin H.W."/>
        </authorList>
    </citation>
    <scope>NUCLEOTIDE SEQUENCE [LARGE SCALE GENOMIC DNA]</scope>
    <source>
        <strain evidence="2 3">CCTCC AB2014297</strain>
    </source>
</reference>
<proteinExistence type="predicted"/>
<organism evidence="2 3">
    <name type="scientific">Prescottella agglutinans</name>
    <dbReference type="NCBI Taxonomy" id="1644129"/>
    <lineage>
        <taxon>Bacteria</taxon>
        <taxon>Bacillati</taxon>
        <taxon>Actinomycetota</taxon>
        <taxon>Actinomycetes</taxon>
        <taxon>Mycobacteriales</taxon>
        <taxon>Nocardiaceae</taxon>
        <taxon>Prescottella</taxon>
    </lineage>
</organism>
<dbReference type="SUPFAM" id="SSF54593">
    <property type="entry name" value="Glyoxalase/Bleomycin resistance protein/Dihydroxybiphenyl dioxygenase"/>
    <property type="match status" value="2"/>
</dbReference>
<dbReference type="InterPro" id="IPR029068">
    <property type="entry name" value="Glyas_Bleomycin-R_OHBP_Dase"/>
</dbReference>
<accession>A0A3S3ZZ49</accession>
<name>A0A3S3ZZ49_9NOCA</name>
<dbReference type="Pfam" id="PF00903">
    <property type="entry name" value="Glyoxalase"/>
    <property type="match status" value="2"/>
</dbReference>
<evidence type="ECO:0000313" key="3">
    <source>
        <dbReference type="Proteomes" id="UP000286208"/>
    </source>
</evidence>
<dbReference type="PANTHER" id="PTHR33993">
    <property type="entry name" value="GLYOXALASE-RELATED"/>
    <property type="match status" value="1"/>
</dbReference>
<dbReference type="EMBL" id="RKLP01000001">
    <property type="protein sequence ID" value="RVW11552.1"/>
    <property type="molecule type" value="Genomic_DNA"/>
</dbReference>